<comment type="caution">
    <text evidence="9">The sequence shown here is derived from an EMBL/GenBank/DDBJ whole genome shotgun (WGS) entry which is preliminary data.</text>
</comment>
<keyword evidence="5" id="KW-1003">Cell membrane</keyword>
<gene>
    <name evidence="9" type="ORF">J2S00_002900</name>
</gene>
<accession>A0ABU0CUJ9</accession>
<keyword evidence="6" id="KW-0997">Cell inner membrane</keyword>
<keyword evidence="4" id="KW-0813">Transport</keyword>
<dbReference type="RefSeq" id="WP_307341139.1">
    <property type="nucleotide sequence ID" value="NZ_JAUSUQ010000011.1"/>
</dbReference>
<evidence type="ECO:0000313" key="9">
    <source>
        <dbReference type="EMBL" id="MDQ0340105.1"/>
    </source>
</evidence>
<organism evidence="9 10">
    <name type="scientific">Caldalkalibacillus uzonensis</name>
    <dbReference type="NCBI Taxonomy" id="353224"/>
    <lineage>
        <taxon>Bacteria</taxon>
        <taxon>Bacillati</taxon>
        <taxon>Bacillota</taxon>
        <taxon>Bacilli</taxon>
        <taxon>Bacillales</taxon>
        <taxon>Bacillaceae</taxon>
        <taxon>Caldalkalibacillus</taxon>
    </lineage>
</organism>
<evidence type="ECO:0000256" key="3">
    <source>
        <dbReference type="ARBA" id="ARBA00010742"/>
    </source>
</evidence>
<evidence type="ECO:0000256" key="7">
    <source>
        <dbReference type="ARBA" id="ARBA00022729"/>
    </source>
</evidence>
<evidence type="ECO:0000256" key="2">
    <source>
        <dbReference type="ARBA" id="ARBA00004533"/>
    </source>
</evidence>
<dbReference type="CDD" id="cd13553">
    <property type="entry name" value="PBP2_NrtA_CpmA_like"/>
    <property type="match status" value="1"/>
</dbReference>
<name>A0ABU0CUJ9_9BACI</name>
<dbReference type="Gene3D" id="3.40.190.10">
    <property type="entry name" value="Periplasmic binding protein-like II"/>
    <property type="match status" value="2"/>
</dbReference>
<comment type="subcellular location">
    <subcellularLocation>
        <location evidence="2">Cell inner membrane</location>
    </subcellularLocation>
    <subcellularLocation>
        <location evidence="1">Periplasm</location>
    </subcellularLocation>
</comment>
<evidence type="ECO:0000256" key="5">
    <source>
        <dbReference type="ARBA" id="ARBA00022475"/>
    </source>
</evidence>
<keyword evidence="10" id="KW-1185">Reference proteome</keyword>
<evidence type="ECO:0000256" key="8">
    <source>
        <dbReference type="ARBA" id="ARBA00023136"/>
    </source>
</evidence>
<dbReference type="Proteomes" id="UP001232445">
    <property type="component" value="Unassembled WGS sequence"/>
</dbReference>
<evidence type="ECO:0000313" key="10">
    <source>
        <dbReference type="Proteomes" id="UP001232445"/>
    </source>
</evidence>
<dbReference type="PANTHER" id="PTHR30024">
    <property type="entry name" value="ALIPHATIC SULFONATES-BINDING PROTEIN-RELATED"/>
    <property type="match status" value="1"/>
</dbReference>
<evidence type="ECO:0000256" key="4">
    <source>
        <dbReference type="ARBA" id="ARBA00022448"/>
    </source>
</evidence>
<dbReference type="PANTHER" id="PTHR30024:SF47">
    <property type="entry name" value="TAURINE-BINDING PERIPLASMIC PROTEIN"/>
    <property type="match status" value="1"/>
</dbReference>
<dbReference type="InterPro" id="IPR044527">
    <property type="entry name" value="NrtA/CpmA_ABC-bd_dom"/>
</dbReference>
<keyword evidence="8" id="KW-0472">Membrane</keyword>
<protein>
    <submittedName>
        <fullName evidence="9">NitT/TauT family transport system substrate-binding protein</fullName>
    </submittedName>
</protein>
<sequence length="340" mass="36925">MRQWSFSILLILLVSVGLVGCGSSETGGDELDQVRIGYFPNLDHAAAIVGIEKGFFEAALGDVEPEFIHFPNGNDFINALDAGELDIGYVGPGPVINYFLGGGDVVILSSAANGATLIVAHKDSGIQSLEDFADKSFGTPGNGCTHNVQLEEMLLELGLKSNRVGGNVEHQPRIPPASVASLFESGQVDAYAAPEPWGTYLVEEGLANVVVEWDEVEWGTTLSSVVLVSTKDFVEKHPETVEKVLKAHIQSVQFAQDNQEETLEMVNDRIYALTQERLPEQVLDKAWERMAVTYETHADALQEWADSSHRLGFIDVEPNLDGLVDTSLLEKVLSSEVASK</sequence>
<evidence type="ECO:0000256" key="6">
    <source>
        <dbReference type="ARBA" id="ARBA00022519"/>
    </source>
</evidence>
<dbReference type="NCBIfam" id="TIGR01728">
    <property type="entry name" value="SsuA_fam"/>
    <property type="match status" value="1"/>
</dbReference>
<dbReference type="PROSITE" id="PS51257">
    <property type="entry name" value="PROKAR_LIPOPROTEIN"/>
    <property type="match status" value="1"/>
</dbReference>
<keyword evidence="7" id="KW-0732">Signal</keyword>
<dbReference type="SUPFAM" id="SSF53850">
    <property type="entry name" value="Periplasmic binding protein-like II"/>
    <property type="match status" value="1"/>
</dbReference>
<reference evidence="9 10" key="1">
    <citation type="submission" date="2023-07" db="EMBL/GenBank/DDBJ databases">
        <title>Genomic Encyclopedia of Type Strains, Phase IV (KMG-IV): sequencing the most valuable type-strain genomes for metagenomic binning, comparative biology and taxonomic classification.</title>
        <authorList>
            <person name="Goeker M."/>
        </authorList>
    </citation>
    <scope>NUCLEOTIDE SEQUENCE [LARGE SCALE GENOMIC DNA]</scope>
    <source>
        <strain evidence="9 10">DSM 17740</strain>
    </source>
</reference>
<dbReference type="EMBL" id="JAUSUQ010000011">
    <property type="protein sequence ID" value="MDQ0340105.1"/>
    <property type="molecule type" value="Genomic_DNA"/>
</dbReference>
<dbReference type="Pfam" id="PF13379">
    <property type="entry name" value="NMT1_2"/>
    <property type="match status" value="1"/>
</dbReference>
<dbReference type="InterPro" id="IPR010067">
    <property type="entry name" value="ABC_SsuA_sub-bd"/>
</dbReference>
<evidence type="ECO:0000256" key="1">
    <source>
        <dbReference type="ARBA" id="ARBA00004418"/>
    </source>
</evidence>
<comment type="similarity">
    <text evidence="3">Belongs to the bacterial solute-binding protein SsuA/TauA family.</text>
</comment>
<proteinExistence type="inferred from homology"/>